<keyword evidence="1" id="KW-0812">Transmembrane</keyword>
<organism evidence="2 3">
    <name type="scientific">Methylomonas methanica</name>
    <dbReference type="NCBI Taxonomy" id="421"/>
    <lineage>
        <taxon>Bacteria</taxon>
        <taxon>Pseudomonadati</taxon>
        <taxon>Pseudomonadota</taxon>
        <taxon>Gammaproteobacteria</taxon>
        <taxon>Methylococcales</taxon>
        <taxon>Methylococcaceae</taxon>
        <taxon>Methylomonas</taxon>
    </lineage>
</organism>
<dbReference type="Proteomes" id="UP000078090">
    <property type="component" value="Unassembled WGS sequence"/>
</dbReference>
<evidence type="ECO:0000313" key="3">
    <source>
        <dbReference type="Proteomes" id="UP000078090"/>
    </source>
</evidence>
<name>A0A177M5Y9_METMH</name>
<proteinExistence type="predicted"/>
<dbReference type="AlphaFoldDB" id="A0A177M5Y9"/>
<protein>
    <recommendedName>
        <fullName evidence="4">EF-hand domain-containing protein</fullName>
    </recommendedName>
</protein>
<dbReference type="EMBL" id="LUUG01000093">
    <property type="protein sequence ID" value="OAI01138.1"/>
    <property type="molecule type" value="Genomic_DNA"/>
</dbReference>
<feature type="transmembrane region" description="Helical" evidence="1">
    <location>
        <begin position="615"/>
        <end position="634"/>
    </location>
</feature>
<keyword evidence="1" id="KW-1133">Transmembrane helix</keyword>
<evidence type="ECO:0000256" key="1">
    <source>
        <dbReference type="SAM" id="Phobius"/>
    </source>
</evidence>
<sequence length="751" mass="81506">MTPISSRNVAEKWRFARLGGFDQVELKRGSDLIGLPELDQKLWAALSCPTHGLFFDNQTLALLDTDNDGRIRANEVIEAVRWVSKVLKNPADLIQQNTTLPLAAINDQDEEGQQLLASAVEILKNLGKADATAITTDDLADMTKIFANTQFNGDGIIPVKAASDEDGQQAITDIIACLGEIEDRCGEPGINLEKIEQFFKDAGAYFDWWQQSDAEAVRIRNQIADTEAAAALLAQLKPKIDDFFTRCQLAEFDTGATELLNPADSRYEELAGVDLSASNEELAKLPLAAIVAGANLPLNAGLNPAWRSTLDQLKTLVLAPLLGAADSLSYAEWQSVIGQFADYQAWLQKKPANAVEGLGLDRIKTLLQSDAQAKLTGLIEQDLALEPQATAIDSVVRLLHYYRDLYTLLNNFVSFRDFYSAEPHAIFQAGTLYLDGRSCQLCVKVDDVDSHSKLAELSKIFLAYCVCRRQGTNETLTIAAAFTGGDSDNLRVGRNGVFYDRNGVDWDATIVKIIENPISVREAFWSPYKRVARMINEQLEKSAAARDKAANENTFKGISEAGAHAGQGKEPPAPFDVGKFAGIFAAIGLAIGAIGTALAAVLGSFMGLQWWQMPLAIIGVMLAISGPSMFIAYLKLRQRNLAPVLDACGWAVNAKAFINIPFGGLLTGVAKLPKDAEMQMVDPFGEKKSHWQSYVFLLILLAGAAYAWQKGYIGPKQEPEKAAQVEEKAAVAKAEAAAPAAVPAKPAEPTK</sequence>
<keyword evidence="1" id="KW-0472">Membrane</keyword>
<dbReference type="OrthoDB" id="9785737at2"/>
<evidence type="ECO:0008006" key="4">
    <source>
        <dbReference type="Google" id="ProtNLM"/>
    </source>
</evidence>
<feature type="transmembrane region" description="Helical" evidence="1">
    <location>
        <begin position="580"/>
        <end position="603"/>
    </location>
</feature>
<gene>
    <name evidence="2" type="ORF">A1332_03625</name>
</gene>
<comment type="caution">
    <text evidence="2">The sequence shown here is derived from an EMBL/GenBank/DDBJ whole genome shotgun (WGS) entry which is preliminary data.</text>
</comment>
<dbReference type="RefSeq" id="WP_064009676.1">
    <property type="nucleotide sequence ID" value="NZ_LUUG01000093.1"/>
</dbReference>
<feature type="transmembrane region" description="Helical" evidence="1">
    <location>
        <begin position="691"/>
        <end position="708"/>
    </location>
</feature>
<reference evidence="2 3" key="1">
    <citation type="submission" date="2016-03" db="EMBL/GenBank/DDBJ databases">
        <authorList>
            <person name="Ploux O."/>
        </authorList>
    </citation>
    <scope>NUCLEOTIDE SEQUENCE [LARGE SCALE GENOMIC DNA]</scope>
    <source>
        <strain evidence="2 3">R-45363</strain>
    </source>
</reference>
<accession>A0A177M5Y9</accession>
<evidence type="ECO:0000313" key="2">
    <source>
        <dbReference type="EMBL" id="OAI01138.1"/>
    </source>
</evidence>